<keyword evidence="1" id="KW-0732">Signal</keyword>
<dbReference type="Proteomes" id="UP000016064">
    <property type="component" value="Unassembled WGS sequence"/>
</dbReference>
<gene>
    <name evidence="2" type="ORF">H359_0827</name>
</gene>
<feature type="signal peptide" evidence="1">
    <location>
        <begin position="1"/>
        <end position="25"/>
    </location>
</feature>
<dbReference type="EMBL" id="APJW01000003">
    <property type="protein sequence ID" value="EQM62388.1"/>
    <property type="molecule type" value="Genomic_DNA"/>
</dbReference>
<proteinExistence type="predicted"/>
<sequence>MRKMRRVLSCLALMGCLFTSTAAQSASSVKKPYALPRKIQVIGLEFQEDAQQVPYSFYYPYDYRYYYPETSGTVNAAQDKEDCRLQRENGVWFYYCD</sequence>
<name>A0ABN0MYK6_9CHLA</name>
<evidence type="ECO:0000313" key="2">
    <source>
        <dbReference type="EMBL" id="EQM62388.1"/>
    </source>
</evidence>
<comment type="caution">
    <text evidence="2">The sequence shown here is derived from an EMBL/GenBank/DDBJ whole genome shotgun (WGS) entry which is preliminary data.</text>
</comment>
<evidence type="ECO:0008006" key="4">
    <source>
        <dbReference type="Google" id="ProtNLM"/>
    </source>
</evidence>
<organism evidence="2 3">
    <name type="scientific">Chlamydia ibidis 10-1398/6</name>
    <dbReference type="NCBI Taxonomy" id="1046581"/>
    <lineage>
        <taxon>Bacteria</taxon>
        <taxon>Pseudomonadati</taxon>
        <taxon>Chlamydiota</taxon>
        <taxon>Chlamydiia</taxon>
        <taxon>Chlamydiales</taxon>
        <taxon>Chlamydiaceae</taxon>
        <taxon>Chlamydia/Chlamydophila group</taxon>
        <taxon>Chlamydia</taxon>
    </lineage>
</organism>
<dbReference type="RefSeq" id="WP_020370445.1">
    <property type="nucleotide sequence ID" value="NZ_APJW01000003.1"/>
</dbReference>
<evidence type="ECO:0000256" key="1">
    <source>
        <dbReference type="SAM" id="SignalP"/>
    </source>
</evidence>
<protein>
    <recommendedName>
        <fullName evidence="4">Lipoprotein</fullName>
    </recommendedName>
</protein>
<keyword evidence="3" id="KW-1185">Reference proteome</keyword>
<reference evidence="2 3" key="1">
    <citation type="submission" date="2013-07" db="EMBL/GenBank/DDBJ databases">
        <title>Isolation of a new Chlamydia species from the feral Sacred Ibis (Threskiornis aethiopicus): Chlamydia ibidis.</title>
        <authorList>
            <person name="Vorimore F."/>
            <person name="Hsia R.-C."/>
            <person name="Huot-Creasy H."/>
            <person name="Bastian S."/>
            <person name="Deruyter L."/>
            <person name="Passet A."/>
            <person name="Sachse K."/>
            <person name="Bavoil P."/>
            <person name="Myers G."/>
            <person name="Laroucau K."/>
        </authorList>
    </citation>
    <scope>NUCLEOTIDE SEQUENCE [LARGE SCALE GENOMIC DNA]</scope>
    <source>
        <strain evidence="2 3">10-1398/6</strain>
    </source>
</reference>
<feature type="chain" id="PRO_5045395793" description="Lipoprotein" evidence="1">
    <location>
        <begin position="26"/>
        <end position="97"/>
    </location>
</feature>
<accession>A0ABN0MYK6</accession>
<evidence type="ECO:0000313" key="3">
    <source>
        <dbReference type="Proteomes" id="UP000016064"/>
    </source>
</evidence>